<feature type="region of interest" description="Disordered" evidence="3">
    <location>
        <begin position="1"/>
        <end position="48"/>
    </location>
</feature>
<name>A0ABD2NKU0_9CUCU</name>
<accession>A0ABD2NKU0</accession>
<dbReference type="Pfam" id="PF15035">
    <property type="entry name" value="Rootletin"/>
    <property type="match status" value="1"/>
</dbReference>
<evidence type="ECO:0000313" key="6">
    <source>
        <dbReference type="Proteomes" id="UP001516400"/>
    </source>
</evidence>
<dbReference type="Proteomes" id="UP001516400">
    <property type="component" value="Unassembled WGS sequence"/>
</dbReference>
<evidence type="ECO:0000256" key="3">
    <source>
        <dbReference type="SAM" id="MobiDB-lite"/>
    </source>
</evidence>
<protein>
    <recommendedName>
        <fullName evidence="4">Rootletin-like coiled-coil domain-containing protein</fullName>
    </recommendedName>
</protein>
<sequence length="399" mass="45882">MADKRKLTSLRPKSRAMASSGDSGRADGGRLRGDGGGGESSDDDTFSRENLDLRLRLQEEASIYKRRLDHYRQAQTNQASLISRLQAKVLQYKKRCAELESQMANNIFPMEQQQPSSISWPSLGISGPSSALEQAQLHLRESREEKISDLDSALKRLEEEKRKCETLMKLNGNLREQLEESHQTNEALTADLQKLTNDWEVLREEMLMKEDEWKEEEQAFNDYYSTEHNRLLSLWRDVVSMKRLFTDVQTNTERDLNKLKSEVEGVGRDVTSACDRMDMKMSNKSIHSLEIQKREQFDSKLKEEIDDLKNQNESCQAELVSKEEKIQDLLKDIHTMEERCVEMEQGVSQISKMQEEIDILQGALRDIAHALIQDAEVKEPELMLPSHIHLSASTSVPQK</sequence>
<feature type="coiled-coil region" evidence="2">
    <location>
        <begin position="298"/>
        <end position="346"/>
    </location>
</feature>
<feature type="coiled-coil region" evidence="2">
    <location>
        <begin position="54"/>
        <end position="102"/>
    </location>
</feature>
<keyword evidence="1 2" id="KW-0175">Coiled coil</keyword>
<comment type="caution">
    <text evidence="5">The sequence shown here is derived from an EMBL/GenBank/DDBJ whole genome shotgun (WGS) entry which is preliminary data.</text>
</comment>
<evidence type="ECO:0000313" key="5">
    <source>
        <dbReference type="EMBL" id="KAL3279361.1"/>
    </source>
</evidence>
<keyword evidence="6" id="KW-1185">Reference proteome</keyword>
<evidence type="ECO:0000256" key="2">
    <source>
        <dbReference type="SAM" id="Coils"/>
    </source>
</evidence>
<dbReference type="InterPro" id="IPR055167">
    <property type="entry name" value="Rootletin-like_CC"/>
</dbReference>
<feature type="domain" description="Rootletin-like coiled-coil" evidence="4">
    <location>
        <begin position="65"/>
        <end position="264"/>
    </location>
</feature>
<dbReference type="AlphaFoldDB" id="A0ABD2NKU0"/>
<reference evidence="5 6" key="1">
    <citation type="journal article" date="2021" name="BMC Biol.">
        <title>Horizontally acquired antibacterial genes associated with adaptive radiation of ladybird beetles.</title>
        <authorList>
            <person name="Li H.S."/>
            <person name="Tang X.F."/>
            <person name="Huang Y.H."/>
            <person name="Xu Z.Y."/>
            <person name="Chen M.L."/>
            <person name="Du X.Y."/>
            <person name="Qiu B.Y."/>
            <person name="Chen P.T."/>
            <person name="Zhang W."/>
            <person name="Slipinski A."/>
            <person name="Escalona H.E."/>
            <person name="Waterhouse R.M."/>
            <person name="Zwick A."/>
            <person name="Pang H."/>
        </authorList>
    </citation>
    <scope>NUCLEOTIDE SEQUENCE [LARGE SCALE GENOMIC DNA]</scope>
    <source>
        <strain evidence="5">SYSU2018</strain>
    </source>
</reference>
<evidence type="ECO:0000256" key="1">
    <source>
        <dbReference type="ARBA" id="ARBA00023054"/>
    </source>
</evidence>
<gene>
    <name evidence="5" type="ORF">HHI36_016867</name>
</gene>
<proteinExistence type="predicted"/>
<feature type="coiled-coil region" evidence="2">
    <location>
        <begin position="140"/>
        <end position="212"/>
    </location>
</feature>
<evidence type="ECO:0000259" key="4">
    <source>
        <dbReference type="Pfam" id="PF15035"/>
    </source>
</evidence>
<organism evidence="5 6">
    <name type="scientific">Cryptolaemus montrouzieri</name>
    <dbReference type="NCBI Taxonomy" id="559131"/>
    <lineage>
        <taxon>Eukaryota</taxon>
        <taxon>Metazoa</taxon>
        <taxon>Ecdysozoa</taxon>
        <taxon>Arthropoda</taxon>
        <taxon>Hexapoda</taxon>
        <taxon>Insecta</taxon>
        <taxon>Pterygota</taxon>
        <taxon>Neoptera</taxon>
        <taxon>Endopterygota</taxon>
        <taxon>Coleoptera</taxon>
        <taxon>Polyphaga</taxon>
        <taxon>Cucujiformia</taxon>
        <taxon>Coccinelloidea</taxon>
        <taxon>Coccinellidae</taxon>
        <taxon>Scymninae</taxon>
        <taxon>Scymnini</taxon>
        <taxon>Cryptolaemus</taxon>
    </lineage>
</organism>
<dbReference type="EMBL" id="JABFTP020000124">
    <property type="protein sequence ID" value="KAL3279361.1"/>
    <property type="molecule type" value="Genomic_DNA"/>
</dbReference>
<feature type="compositionally biased region" description="Basic and acidic residues" evidence="3">
    <location>
        <begin position="24"/>
        <end position="33"/>
    </location>
</feature>